<evidence type="ECO:0000256" key="2">
    <source>
        <dbReference type="SAM" id="SignalP"/>
    </source>
</evidence>
<protein>
    <submittedName>
        <fullName evidence="3">Uncharacterized protein</fullName>
    </submittedName>
</protein>
<proteinExistence type="predicted"/>
<feature type="region of interest" description="Disordered" evidence="1">
    <location>
        <begin position="38"/>
        <end position="62"/>
    </location>
</feature>
<comment type="caution">
    <text evidence="3">The sequence shown here is derived from an EMBL/GenBank/DDBJ whole genome shotgun (WGS) entry which is preliminary data.</text>
</comment>
<dbReference type="AlphaFoldDB" id="A0A1V4JX00"/>
<dbReference type="EMBL" id="LSYS01005497">
    <property type="protein sequence ID" value="OPJ76742.1"/>
    <property type="molecule type" value="Genomic_DNA"/>
</dbReference>
<evidence type="ECO:0000313" key="3">
    <source>
        <dbReference type="EMBL" id="OPJ76742.1"/>
    </source>
</evidence>
<reference evidence="3 4" key="1">
    <citation type="submission" date="2016-02" db="EMBL/GenBank/DDBJ databases">
        <title>Band-tailed pigeon sequencing and assembly.</title>
        <authorList>
            <person name="Soares A.E."/>
            <person name="Novak B.J."/>
            <person name="Rice E.S."/>
            <person name="O'Connell B."/>
            <person name="Chang D."/>
            <person name="Weber S."/>
            <person name="Shapiro B."/>
        </authorList>
    </citation>
    <scope>NUCLEOTIDE SEQUENCE [LARGE SCALE GENOMIC DNA]</scope>
    <source>
        <strain evidence="3">BTP2013</strain>
        <tissue evidence="3">Blood</tissue>
    </source>
</reference>
<keyword evidence="2" id="KW-0732">Signal</keyword>
<feature type="compositionally biased region" description="Basic and acidic residues" evidence="1">
    <location>
        <begin position="38"/>
        <end position="49"/>
    </location>
</feature>
<sequence>MAPPKAPSGELAPFIQILLLLPTAGGRVPAQIRRRKPAIEHPSGERGESAKSCCPCSGGAGREGRRARLLARSGGYKAAARRGLPQFAHLGAAAFGSVGSLY</sequence>
<organism evidence="3 4">
    <name type="scientific">Patagioenas fasciata monilis</name>
    <dbReference type="NCBI Taxonomy" id="372326"/>
    <lineage>
        <taxon>Eukaryota</taxon>
        <taxon>Metazoa</taxon>
        <taxon>Chordata</taxon>
        <taxon>Craniata</taxon>
        <taxon>Vertebrata</taxon>
        <taxon>Euteleostomi</taxon>
        <taxon>Archelosauria</taxon>
        <taxon>Archosauria</taxon>
        <taxon>Dinosauria</taxon>
        <taxon>Saurischia</taxon>
        <taxon>Theropoda</taxon>
        <taxon>Coelurosauria</taxon>
        <taxon>Aves</taxon>
        <taxon>Neognathae</taxon>
        <taxon>Neoaves</taxon>
        <taxon>Columbimorphae</taxon>
        <taxon>Columbiformes</taxon>
        <taxon>Columbidae</taxon>
        <taxon>Patagioenas</taxon>
    </lineage>
</organism>
<feature type="chain" id="PRO_5012347221" evidence="2">
    <location>
        <begin position="27"/>
        <end position="102"/>
    </location>
</feature>
<dbReference type="Proteomes" id="UP000190648">
    <property type="component" value="Unassembled WGS sequence"/>
</dbReference>
<gene>
    <name evidence="3" type="ORF">AV530_007236</name>
</gene>
<keyword evidence="4" id="KW-1185">Reference proteome</keyword>
<evidence type="ECO:0000313" key="4">
    <source>
        <dbReference type="Proteomes" id="UP000190648"/>
    </source>
</evidence>
<feature type="signal peptide" evidence="2">
    <location>
        <begin position="1"/>
        <end position="26"/>
    </location>
</feature>
<evidence type="ECO:0000256" key="1">
    <source>
        <dbReference type="SAM" id="MobiDB-lite"/>
    </source>
</evidence>
<accession>A0A1V4JX00</accession>
<name>A0A1V4JX00_PATFA</name>